<keyword evidence="1" id="KW-1133">Transmembrane helix</keyword>
<protein>
    <recommendedName>
        <fullName evidence="4">DUF2254 domain-containing protein</fullName>
    </recommendedName>
</protein>
<feature type="transmembrane region" description="Helical" evidence="1">
    <location>
        <begin position="141"/>
        <end position="165"/>
    </location>
</feature>
<keyword evidence="3" id="KW-1185">Reference proteome</keyword>
<dbReference type="Proteomes" id="UP000216339">
    <property type="component" value="Unassembled WGS sequence"/>
</dbReference>
<gene>
    <name evidence="2" type="ORF">BSZ37_16660</name>
</gene>
<dbReference type="Pfam" id="PF10011">
    <property type="entry name" value="DUF2254"/>
    <property type="match status" value="1"/>
</dbReference>
<feature type="transmembrane region" description="Helical" evidence="1">
    <location>
        <begin position="109"/>
        <end position="129"/>
    </location>
</feature>
<evidence type="ECO:0000313" key="3">
    <source>
        <dbReference type="Proteomes" id="UP000216339"/>
    </source>
</evidence>
<sequence length="467" mass="50246">MHARAAATWEAVRASYWFIPSLMTIGAAVLSVALISFDGRVGAEWIREVPFLYGNRPEGARAVLSTIAGSMIGVAGVTFSITIASVVYASGQYGPRLLANFMDDRGNQVTLGTFIATFLYCLLVLRTIRTAAEGEGAVGEFVPHVAILVGLALAVASVGVLIYFIHHVPESIHVSNLVAGVGRDLLGKVDTLFPERIGEGNATREADGEDPESPLPDGFYDDAQRVAADGAGYVSGIDADAVLRLACEHDLLLRIRHRPGDFVADGDTLVLAWPPDHVTDETRDAIRTAFAWGAKRTARQDVRFLIDELVEIAARALSPGVNDPFTAIACLDWLGAALKDLAGRDFPRPERYDDDGALRVVAHPTTFEQFVGGVFGQLRPYLASDRNAALHALKTIGEVAGRVADERQRVALRHEADAILDGADATLALEADRLSVRQRHTEVTRLLSGRVGFEAMTARTDWIGGTA</sequence>
<dbReference type="AlphaFoldDB" id="A0A271J679"/>
<dbReference type="EMBL" id="MQWD01000001">
    <property type="protein sequence ID" value="PAP78818.1"/>
    <property type="molecule type" value="Genomic_DNA"/>
</dbReference>
<evidence type="ECO:0008006" key="4">
    <source>
        <dbReference type="Google" id="ProtNLM"/>
    </source>
</evidence>
<feature type="transmembrane region" description="Helical" evidence="1">
    <location>
        <begin position="62"/>
        <end position="89"/>
    </location>
</feature>
<comment type="caution">
    <text evidence="2">The sequence shown here is derived from an EMBL/GenBank/DDBJ whole genome shotgun (WGS) entry which is preliminary data.</text>
</comment>
<dbReference type="InterPro" id="IPR018723">
    <property type="entry name" value="DUF2254_membrane"/>
</dbReference>
<keyword evidence="1" id="KW-0472">Membrane</keyword>
<reference evidence="2 3" key="1">
    <citation type="submission" date="2016-11" db="EMBL/GenBank/DDBJ databases">
        <title>Study of marine rhodopsin-containing bacteria.</title>
        <authorList>
            <person name="Yoshizawa S."/>
            <person name="Kumagai Y."/>
            <person name="Kogure K."/>
        </authorList>
    </citation>
    <scope>NUCLEOTIDE SEQUENCE [LARGE SCALE GENOMIC DNA]</scope>
    <source>
        <strain evidence="2 3">SAORIC-28</strain>
    </source>
</reference>
<proteinExistence type="predicted"/>
<evidence type="ECO:0000256" key="1">
    <source>
        <dbReference type="SAM" id="Phobius"/>
    </source>
</evidence>
<organism evidence="2 3">
    <name type="scientific">Rubrivirga marina</name>
    <dbReference type="NCBI Taxonomy" id="1196024"/>
    <lineage>
        <taxon>Bacteria</taxon>
        <taxon>Pseudomonadati</taxon>
        <taxon>Rhodothermota</taxon>
        <taxon>Rhodothermia</taxon>
        <taxon>Rhodothermales</taxon>
        <taxon>Rubricoccaceae</taxon>
        <taxon>Rubrivirga</taxon>
    </lineage>
</organism>
<feature type="transmembrane region" description="Helical" evidence="1">
    <location>
        <begin position="16"/>
        <end position="37"/>
    </location>
</feature>
<evidence type="ECO:0000313" key="2">
    <source>
        <dbReference type="EMBL" id="PAP78818.1"/>
    </source>
</evidence>
<keyword evidence="1" id="KW-0812">Transmembrane</keyword>
<accession>A0A271J679</accession>
<name>A0A271J679_9BACT</name>